<name>A0AA88EE70_FICCA</name>
<dbReference type="EMBL" id="BTGU01000479">
    <property type="protein sequence ID" value="GMN67634.1"/>
    <property type="molecule type" value="Genomic_DNA"/>
</dbReference>
<sequence length="89" mass="10286">MNLVPTPVLIEEDRKASLAFWGMEPRIINGTQGAVALAKWLHGMWIIFRLCHIGVYLQVMLASRRLVEEAHAWCLDIGDLEMRFLNDFF</sequence>
<reference evidence="1" key="1">
    <citation type="submission" date="2023-07" db="EMBL/GenBank/DDBJ databases">
        <title>draft genome sequence of fig (Ficus carica).</title>
        <authorList>
            <person name="Takahashi T."/>
            <person name="Nishimura K."/>
        </authorList>
    </citation>
    <scope>NUCLEOTIDE SEQUENCE</scope>
</reference>
<dbReference type="Proteomes" id="UP001187192">
    <property type="component" value="Unassembled WGS sequence"/>
</dbReference>
<keyword evidence="2" id="KW-1185">Reference proteome</keyword>
<gene>
    <name evidence="1" type="ORF">TIFTF001_036698</name>
</gene>
<dbReference type="AlphaFoldDB" id="A0AA88EE70"/>
<organism evidence="1 2">
    <name type="scientific">Ficus carica</name>
    <name type="common">Common fig</name>
    <dbReference type="NCBI Taxonomy" id="3494"/>
    <lineage>
        <taxon>Eukaryota</taxon>
        <taxon>Viridiplantae</taxon>
        <taxon>Streptophyta</taxon>
        <taxon>Embryophyta</taxon>
        <taxon>Tracheophyta</taxon>
        <taxon>Spermatophyta</taxon>
        <taxon>Magnoliopsida</taxon>
        <taxon>eudicotyledons</taxon>
        <taxon>Gunneridae</taxon>
        <taxon>Pentapetalae</taxon>
        <taxon>rosids</taxon>
        <taxon>fabids</taxon>
        <taxon>Rosales</taxon>
        <taxon>Moraceae</taxon>
        <taxon>Ficeae</taxon>
        <taxon>Ficus</taxon>
    </lineage>
</organism>
<evidence type="ECO:0000313" key="2">
    <source>
        <dbReference type="Proteomes" id="UP001187192"/>
    </source>
</evidence>
<protein>
    <submittedName>
        <fullName evidence="1">Uncharacterized protein</fullName>
    </submittedName>
</protein>
<proteinExistence type="predicted"/>
<comment type="caution">
    <text evidence="1">The sequence shown here is derived from an EMBL/GenBank/DDBJ whole genome shotgun (WGS) entry which is preliminary data.</text>
</comment>
<accession>A0AA88EE70</accession>
<evidence type="ECO:0000313" key="1">
    <source>
        <dbReference type="EMBL" id="GMN67634.1"/>
    </source>
</evidence>